<sequence length="58" mass="6520">MCHASHRLQEYSLETGLATVIDGSDILKVSIEQLKDLKFQVGSVYQFIGELLIQPDNK</sequence>
<dbReference type="PANTHER" id="PTHR33905:SF1">
    <property type="entry name" value="CST COMPLEX SUBUNIT TEN1"/>
    <property type="match status" value="1"/>
</dbReference>
<dbReference type="Gene3D" id="2.40.50.140">
    <property type="entry name" value="Nucleic acid-binding proteins"/>
    <property type="match status" value="1"/>
</dbReference>
<evidence type="ECO:0000313" key="2">
    <source>
        <dbReference type="Proteomes" id="UP000265520"/>
    </source>
</evidence>
<evidence type="ECO:0000313" key="1">
    <source>
        <dbReference type="EMBL" id="MCI11693.1"/>
    </source>
</evidence>
<dbReference type="InterPro" id="IPR029146">
    <property type="entry name" value="Ten1_animal_plant"/>
</dbReference>
<dbReference type="Pfam" id="PF15490">
    <property type="entry name" value="Ten1_2"/>
    <property type="match status" value="1"/>
</dbReference>
<dbReference type="InterPro" id="IPR012340">
    <property type="entry name" value="NA-bd_OB-fold"/>
</dbReference>
<organism evidence="1 2">
    <name type="scientific">Trifolium medium</name>
    <dbReference type="NCBI Taxonomy" id="97028"/>
    <lineage>
        <taxon>Eukaryota</taxon>
        <taxon>Viridiplantae</taxon>
        <taxon>Streptophyta</taxon>
        <taxon>Embryophyta</taxon>
        <taxon>Tracheophyta</taxon>
        <taxon>Spermatophyta</taxon>
        <taxon>Magnoliopsida</taxon>
        <taxon>eudicotyledons</taxon>
        <taxon>Gunneridae</taxon>
        <taxon>Pentapetalae</taxon>
        <taxon>rosids</taxon>
        <taxon>fabids</taxon>
        <taxon>Fabales</taxon>
        <taxon>Fabaceae</taxon>
        <taxon>Papilionoideae</taxon>
        <taxon>50 kb inversion clade</taxon>
        <taxon>NPAAA clade</taxon>
        <taxon>Hologalegina</taxon>
        <taxon>IRL clade</taxon>
        <taxon>Trifolieae</taxon>
        <taxon>Trifolium</taxon>
    </lineage>
</organism>
<dbReference type="AlphaFoldDB" id="A0A392PHX5"/>
<dbReference type="GO" id="GO:0003697">
    <property type="term" value="F:single-stranded DNA binding"/>
    <property type="evidence" value="ECO:0007669"/>
    <property type="project" value="InterPro"/>
</dbReference>
<comment type="caution">
    <text evidence="1">The sequence shown here is derived from an EMBL/GenBank/DDBJ whole genome shotgun (WGS) entry which is preliminary data.</text>
</comment>
<dbReference type="GO" id="GO:1990879">
    <property type="term" value="C:CST complex"/>
    <property type="evidence" value="ECO:0007669"/>
    <property type="project" value="InterPro"/>
</dbReference>
<reference evidence="1 2" key="1">
    <citation type="journal article" date="2018" name="Front. Plant Sci.">
        <title>Red Clover (Trifolium pratense) and Zigzag Clover (T. medium) - A Picture of Genomic Similarities and Differences.</title>
        <authorList>
            <person name="Dluhosova J."/>
            <person name="Istvanek J."/>
            <person name="Nedelnik J."/>
            <person name="Repkova J."/>
        </authorList>
    </citation>
    <scope>NUCLEOTIDE SEQUENCE [LARGE SCALE GENOMIC DNA]</scope>
    <source>
        <strain evidence="2">cv. 10/8</strain>
        <tissue evidence="1">Leaf</tissue>
    </source>
</reference>
<dbReference type="GO" id="GO:0032211">
    <property type="term" value="P:negative regulation of telomere maintenance via telomerase"/>
    <property type="evidence" value="ECO:0007669"/>
    <property type="project" value="TreeGrafter"/>
</dbReference>
<dbReference type="Proteomes" id="UP000265520">
    <property type="component" value="Unassembled WGS sequence"/>
</dbReference>
<dbReference type="GO" id="GO:0010521">
    <property type="term" value="F:telomerase inhibitor activity"/>
    <property type="evidence" value="ECO:0007669"/>
    <property type="project" value="TreeGrafter"/>
</dbReference>
<feature type="non-terminal residue" evidence="1">
    <location>
        <position position="58"/>
    </location>
</feature>
<proteinExistence type="predicted"/>
<dbReference type="GO" id="GO:0042162">
    <property type="term" value="F:telomeric DNA binding"/>
    <property type="evidence" value="ECO:0007669"/>
    <property type="project" value="TreeGrafter"/>
</dbReference>
<protein>
    <submittedName>
        <fullName evidence="1">CST complex subunit TEN1-like</fullName>
    </submittedName>
</protein>
<name>A0A392PHX5_9FABA</name>
<accession>A0A392PHX5</accession>
<dbReference type="EMBL" id="LXQA010081171">
    <property type="protein sequence ID" value="MCI11693.1"/>
    <property type="molecule type" value="Genomic_DNA"/>
</dbReference>
<keyword evidence="2" id="KW-1185">Reference proteome</keyword>
<dbReference type="PANTHER" id="PTHR33905">
    <property type="entry name" value="CST COMPLEX SUBUNIT TEN1"/>
    <property type="match status" value="1"/>
</dbReference>